<comment type="caution">
    <text evidence="5">The sequence shown here is derived from an EMBL/GenBank/DDBJ whole genome shotgun (WGS) entry which is preliminary data.</text>
</comment>
<organism evidence="5 6">
    <name type="scientific">Dyella nitratireducens</name>
    <dbReference type="NCBI Taxonomy" id="1849580"/>
    <lineage>
        <taxon>Bacteria</taxon>
        <taxon>Pseudomonadati</taxon>
        <taxon>Pseudomonadota</taxon>
        <taxon>Gammaproteobacteria</taxon>
        <taxon>Lysobacterales</taxon>
        <taxon>Rhodanobacteraceae</taxon>
        <taxon>Dyella</taxon>
    </lineage>
</organism>
<keyword evidence="1" id="KW-0808">Transferase</keyword>
<feature type="domain" description="N-acetyltransferase" evidence="4">
    <location>
        <begin position="29"/>
        <end position="185"/>
    </location>
</feature>
<name>A0ABQ1G4Y7_9GAMM</name>
<evidence type="ECO:0000259" key="4">
    <source>
        <dbReference type="PROSITE" id="PS51186"/>
    </source>
</evidence>
<dbReference type="PANTHER" id="PTHR43792">
    <property type="entry name" value="GNAT FAMILY, PUTATIVE (AFU_ORTHOLOGUE AFUA_3G00765)-RELATED-RELATED"/>
    <property type="match status" value="1"/>
</dbReference>
<evidence type="ECO:0000256" key="1">
    <source>
        <dbReference type="ARBA" id="ARBA00022679"/>
    </source>
</evidence>
<evidence type="ECO:0000313" key="6">
    <source>
        <dbReference type="Proteomes" id="UP000620046"/>
    </source>
</evidence>
<evidence type="ECO:0000256" key="2">
    <source>
        <dbReference type="ARBA" id="ARBA00023315"/>
    </source>
</evidence>
<dbReference type="InterPro" id="IPR016181">
    <property type="entry name" value="Acyl_CoA_acyltransferase"/>
</dbReference>
<dbReference type="PANTHER" id="PTHR43792:SF8">
    <property type="entry name" value="[RIBOSOMAL PROTEIN US5]-ALANINE N-ACETYLTRANSFERASE"/>
    <property type="match status" value="1"/>
</dbReference>
<dbReference type="SUPFAM" id="SSF55729">
    <property type="entry name" value="Acyl-CoA N-acyltransferases (Nat)"/>
    <property type="match status" value="1"/>
</dbReference>
<dbReference type="Pfam" id="PF13302">
    <property type="entry name" value="Acetyltransf_3"/>
    <property type="match status" value="1"/>
</dbReference>
<sequence length="187" mass="21139">MNTVVALPVLETPRARIRVADVTDASKMLRYRVQNRTHLSPWEPLRDTAHYTVEHCIQTIAQSRQNAQQDRGYPLMVFDRHEQAILGTFTFANIVRGAFQACHLGYGIAAPMQGQGLMREVLEVGIAWAFGELRLHRIMANYMPSNERSARLLASFGFEREGYAKRYLQIAGEWEDHVLTALVAPGG</sequence>
<evidence type="ECO:0000313" key="5">
    <source>
        <dbReference type="EMBL" id="GGA36485.1"/>
    </source>
</evidence>
<dbReference type="InterPro" id="IPR051531">
    <property type="entry name" value="N-acetyltransferase"/>
</dbReference>
<proteinExistence type="inferred from homology"/>
<keyword evidence="2" id="KW-0012">Acyltransferase</keyword>
<evidence type="ECO:0000256" key="3">
    <source>
        <dbReference type="ARBA" id="ARBA00038502"/>
    </source>
</evidence>
<comment type="similarity">
    <text evidence="3">Belongs to the acetyltransferase family. RimJ subfamily.</text>
</comment>
<accession>A0ABQ1G4Y7</accession>
<gene>
    <name evidence="5" type="ORF">GCM10010981_26970</name>
</gene>
<dbReference type="Gene3D" id="3.40.630.30">
    <property type="match status" value="1"/>
</dbReference>
<dbReference type="InterPro" id="IPR000182">
    <property type="entry name" value="GNAT_dom"/>
</dbReference>
<reference evidence="6" key="1">
    <citation type="journal article" date="2019" name="Int. J. Syst. Evol. Microbiol.">
        <title>The Global Catalogue of Microorganisms (GCM) 10K type strain sequencing project: providing services to taxonomists for standard genome sequencing and annotation.</title>
        <authorList>
            <consortium name="The Broad Institute Genomics Platform"/>
            <consortium name="The Broad Institute Genome Sequencing Center for Infectious Disease"/>
            <person name="Wu L."/>
            <person name="Ma J."/>
        </authorList>
    </citation>
    <scope>NUCLEOTIDE SEQUENCE [LARGE SCALE GENOMIC DNA]</scope>
    <source>
        <strain evidence="6">CGMCC 1.15439</strain>
    </source>
</reference>
<protein>
    <submittedName>
        <fullName evidence="5">Alanine acetyltransferase</fullName>
    </submittedName>
</protein>
<keyword evidence="6" id="KW-1185">Reference proteome</keyword>
<dbReference type="PROSITE" id="PS51186">
    <property type="entry name" value="GNAT"/>
    <property type="match status" value="1"/>
</dbReference>
<dbReference type="EMBL" id="BMJA01000002">
    <property type="protein sequence ID" value="GGA36485.1"/>
    <property type="molecule type" value="Genomic_DNA"/>
</dbReference>
<dbReference type="Proteomes" id="UP000620046">
    <property type="component" value="Unassembled WGS sequence"/>
</dbReference>